<evidence type="ECO:0000313" key="1">
    <source>
        <dbReference type="EMBL" id="RZC47478.1"/>
    </source>
</evidence>
<feature type="non-terminal residue" evidence="1">
    <location>
        <position position="1"/>
    </location>
</feature>
<dbReference type="Proteomes" id="UP000316621">
    <property type="component" value="Chromosome 1"/>
</dbReference>
<name>A0A4Y7IJ72_PAPSO</name>
<proteinExistence type="predicted"/>
<protein>
    <submittedName>
        <fullName evidence="1">Uncharacterized protein</fullName>
    </submittedName>
</protein>
<dbReference type="Gramene" id="RZC47478">
    <property type="protein sequence ID" value="RZC47478"/>
    <property type="gene ID" value="C5167_040428"/>
</dbReference>
<sequence>EFGIFGSSSSLKLVVGKIECHQDNMPIWLSSSIAEDNTTLEFGVLLFISFLIKTKIFLTEIEKWNYQTGSCVIKNEWSTILDLAEDSWAWLVIMGIIPE</sequence>
<dbReference type="AlphaFoldDB" id="A0A4Y7IJ72"/>
<accession>A0A4Y7IJ72</accession>
<dbReference type="EMBL" id="CM010715">
    <property type="protein sequence ID" value="RZC47478.1"/>
    <property type="molecule type" value="Genomic_DNA"/>
</dbReference>
<gene>
    <name evidence="1" type="ORF">C5167_040428</name>
</gene>
<evidence type="ECO:0000313" key="2">
    <source>
        <dbReference type="Proteomes" id="UP000316621"/>
    </source>
</evidence>
<organism evidence="1 2">
    <name type="scientific">Papaver somniferum</name>
    <name type="common">Opium poppy</name>
    <dbReference type="NCBI Taxonomy" id="3469"/>
    <lineage>
        <taxon>Eukaryota</taxon>
        <taxon>Viridiplantae</taxon>
        <taxon>Streptophyta</taxon>
        <taxon>Embryophyta</taxon>
        <taxon>Tracheophyta</taxon>
        <taxon>Spermatophyta</taxon>
        <taxon>Magnoliopsida</taxon>
        <taxon>Ranunculales</taxon>
        <taxon>Papaveraceae</taxon>
        <taxon>Papaveroideae</taxon>
        <taxon>Papaver</taxon>
    </lineage>
</organism>
<reference evidence="1 2" key="1">
    <citation type="journal article" date="2018" name="Science">
        <title>The opium poppy genome and morphinan production.</title>
        <authorList>
            <person name="Guo L."/>
            <person name="Winzer T."/>
            <person name="Yang X."/>
            <person name="Li Y."/>
            <person name="Ning Z."/>
            <person name="He Z."/>
            <person name="Teodor R."/>
            <person name="Lu Y."/>
            <person name="Bowser T.A."/>
            <person name="Graham I.A."/>
            <person name="Ye K."/>
        </authorList>
    </citation>
    <scope>NUCLEOTIDE SEQUENCE [LARGE SCALE GENOMIC DNA]</scope>
    <source>
        <strain evidence="2">cv. HN1</strain>
        <tissue evidence="1">Leaves</tissue>
    </source>
</reference>
<keyword evidence="2" id="KW-1185">Reference proteome</keyword>